<proteinExistence type="predicted"/>
<name>A0AA35V0C5_METCP</name>
<protein>
    <submittedName>
        <fullName evidence="1">Uncharacterized protein</fullName>
    </submittedName>
</protein>
<accession>A0AA35V0C5</accession>
<reference evidence="1" key="1">
    <citation type="submission" date="2023-03" db="EMBL/GenBank/DDBJ databases">
        <authorList>
            <person name="Pearce D."/>
        </authorList>
    </citation>
    <scope>NUCLEOTIDE SEQUENCE</scope>
    <source>
        <strain evidence="1">Mc</strain>
    </source>
</reference>
<sequence>MVIADAERLCDTFRRFAPLDAVIHLAGDSEVYADWEHCLSANIIGAHIIYEAVRTA</sequence>
<organism evidence="1 2">
    <name type="scientific">Methylococcus capsulatus</name>
    <dbReference type="NCBI Taxonomy" id="414"/>
    <lineage>
        <taxon>Bacteria</taxon>
        <taxon>Pseudomonadati</taxon>
        <taxon>Pseudomonadota</taxon>
        <taxon>Gammaproteobacteria</taxon>
        <taxon>Methylococcales</taxon>
        <taxon>Methylococcaceae</taxon>
        <taxon>Methylococcus</taxon>
    </lineage>
</organism>
<dbReference type="InterPro" id="IPR036291">
    <property type="entry name" value="NAD(P)-bd_dom_sf"/>
</dbReference>
<evidence type="ECO:0000313" key="2">
    <source>
        <dbReference type="Proteomes" id="UP001158598"/>
    </source>
</evidence>
<dbReference type="EMBL" id="OX458332">
    <property type="protein sequence ID" value="CAI8821306.1"/>
    <property type="molecule type" value="Genomic_DNA"/>
</dbReference>
<evidence type="ECO:0000313" key="1">
    <source>
        <dbReference type="EMBL" id="CAI8821306.1"/>
    </source>
</evidence>
<dbReference type="Gene3D" id="3.40.50.720">
    <property type="entry name" value="NAD(P)-binding Rossmann-like Domain"/>
    <property type="match status" value="1"/>
</dbReference>
<dbReference type="SUPFAM" id="SSF51735">
    <property type="entry name" value="NAD(P)-binding Rossmann-fold domains"/>
    <property type="match status" value="1"/>
</dbReference>
<gene>
    <name evidence="1" type="ORF">MCNOR_1952</name>
</gene>
<dbReference type="Proteomes" id="UP001158598">
    <property type="component" value="Chromosome"/>
</dbReference>
<dbReference type="AlphaFoldDB" id="A0AA35V0C5"/>